<evidence type="ECO:0000313" key="2">
    <source>
        <dbReference type="EMBL" id="MCE9240198.1"/>
    </source>
</evidence>
<dbReference type="EMBL" id="JAHYQA010000021">
    <property type="protein sequence ID" value="MCE9240198.1"/>
    <property type="molecule type" value="Genomic_DNA"/>
</dbReference>
<dbReference type="Proteomes" id="UP001200544">
    <property type="component" value="Unassembled WGS sequence"/>
</dbReference>
<evidence type="ECO:0000256" key="1">
    <source>
        <dbReference type="SAM" id="SignalP"/>
    </source>
</evidence>
<protein>
    <submittedName>
        <fullName evidence="2">Uncharacterized protein</fullName>
    </submittedName>
</protein>
<dbReference type="RefSeq" id="WP_234129294.1">
    <property type="nucleotide sequence ID" value="NZ_JAHYQA010000021.1"/>
</dbReference>
<feature type="chain" id="PRO_5043621762" evidence="1">
    <location>
        <begin position="19"/>
        <end position="148"/>
    </location>
</feature>
<dbReference type="PROSITE" id="PS51257">
    <property type="entry name" value="PROKAR_LIPOPROTEIN"/>
    <property type="match status" value="1"/>
</dbReference>
<dbReference type="AlphaFoldDB" id="A0AAW4ZEZ9"/>
<comment type="caution">
    <text evidence="2">The sequence shown here is derived from an EMBL/GenBank/DDBJ whole genome shotgun (WGS) entry which is preliminary data.</text>
</comment>
<sequence>MKKVLVLIVATWLFTSCATYRPTPKSFFGIIDYSALTSKGLFVTESNSVNFDYQAIGSVIAEEIGGWISKSSKQQSVSASDEYYVGASSKKMYKAPDVQAAFDNIEKHLSSIGANGIINLKITTSYEIDLVSKLPVDKITVSGMAIRK</sequence>
<reference evidence="2" key="1">
    <citation type="submission" date="2021-07" db="EMBL/GenBank/DDBJ databases">
        <title>Comparative genomics of Bacteroides fragilis group isolates reveals species-dependent resistance mechanisms and validates clinical tools for resistance prediction.</title>
        <authorList>
            <person name="Wallace M.J."/>
            <person name="Jean S."/>
            <person name="Wallace M.A."/>
            <person name="Carey-Ann B.D."/>
            <person name="Dantas G."/>
        </authorList>
    </citation>
    <scope>NUCLEOTIDE SEQUENCE</scope>
    <source>
        <strain evidence="2">BJH_160</strain>
    </source>
</reference>
<keyword evidence="1" id="KW-0732">Signal</keyword>
<feature type="signal peptide" evidence="1">
    <location>
        <begin position="1"/>
        <end position="18"/>
    </location>
</feature>
<evidence type="ECO:0000313" key="3">
    <source>
        <dbReference type="Proteomes" id="UP001200544"/>
    </source>
</evidence>
<organism evidence="2 3">
    <name type="scientific">Bacteroides thetaiotaomicron</name>
    <dbReference type="NCBI Taxonomy" id="818"/>
    <lineage>
        <taxon>Bacteria</taxon>
        <taxon>Pseudomonadati</taxon>
        <taxon>Bacteroidota</taxon>
        <taxon>Bacteroidia</taxon>
        <taxon>Bacteroidales</taxon>
        <taxon>Bacteroidaceae</taxon>
        <taxon>Bacteroides</taxon>
    </lineage>
</organism>
<proteinExistence type="predicted"/>
<accession>A0AAW4ZEZ9</accession>
<gene>
    <name evidence="2" type="ORF">K0H07_23950</name>
</gene>
<name>A0AAW4ZEZ9_BACT4</name>